<dbReference type="PANTHER" id="PTHR16317:SF1">
    <property type="entry name" value="KICSTOR COMPLEX PROTEIN ITFG2"/>
    <property type="match status" value="1"/>
</dbReference>
<name>A0A8B8A0D6_ACAPL</name>
<evidence type="ECO:0000313" key="2">
    <source>
        <dbReference type="RefSeq" id="XP_022109296.1"/>
    </source>
</evidence>
<dbReference type="GeneID" id="110989309"/>
<dbReference type="OMA" id="LNKWECA"/>
<accession>A0A8B8A0D6</accession>
<sequence length="451" mass="50000">MRSVVFVERLEFEFSGNVFPNAVVLGDVDNDNENELVVGNVEGDLIIFKGSNTVPWASCSDLGMIICIGIGDICNSGKNCLVTISGEGLCSIFNNSPASKAESVEQAEADVANGDATLSPCYTQHLSANIKVVLIDDIDGDGKTEFVVGHTDRVVSAYRWVEKQQPTTNETSPFIPGKFILLQKWHLNGQIGSLSLSRHPDGRPKLIVSQPGCNYAELLCSWVRGQGEELTGPNNSKAEPFVKWHPITNKRARNANVSTELVGRICRSADCPERSGADAQEGKDPQPSRMAMCTLDGTLMMIEEDKILWSLLVDHQLFALTKLDINCDGQDEVVACAWDGQTYIVNHSRESVRFHFQENVCAFCAGQYSTTGANKPCLVYATFNKRIYLYWNVQIPRIPSADLQLALSQNDTVQQKLKELDIDVTDTSKLRELYQWCFYGNHTKKTTEEET</sequence>
<organism evidence="1 2">
    <name type="scientific">Acanthaster planci</name>
    <name type="common">Crown-of-thorns starfish</name>
    <dbReference type="NCBI Taxonomy" id="133434"/>
    <lineage>
        <taxon>Eukaryota</taxon>
        <taxon>Metazoa</taxon>
        <taxon>Echinodermata</taxon>
        <taxon>Eleutherozoa</taxon>
        <taxon>Asterozoa</taxon>
        <taxon>Asteroidea</taxon>
        <taxon>Valvatacea</taxon>
        <taxon>Valvatida</taxon>
        <taxon>Acanthasteridae</taxon>
        <taxon>Acanthaster</taxon>
    </lineage>
</organism>
<dbReference type="RefSeq" id="XP_022109296.1">
    <property type="nucleotide sequence ID" value="XM_022253604.1"/>
</dbReference>
<keyword evidence="1" id="KW-1185">Reference proteome</keyword>
<dbReference type="InterPro" id="IPR031793">
    <property type="entry name" value="KICSTOR_ITFG2"/>
</dbReference>
<dbReference type="OrthoDB" id="9996127at2759"/>
<dbReference type="AlphaFoldDB" id="A0A8B8A0D6"/>
<gene>
    <name evidence="2" type="primary">LOC110989309</name>
</gene>
<dbReference type="Proteomes" id="UP000694845">
    <property type="component" value="Unplaced"/>
</dbReference>
<dbReference type="PANTHER" id="PTHR16317">
    <property type="entry name" value="INTEGRIN ALPHA REPEAT DOMAIN-CONTAINING"/>
    <property type="match status" value="1"/>
</dbReference>
<protein>
    <submittedName>
        <fullName evidence="2">KICSTOR complex protein ITFG2-like isoform X1</fullName>
    </submittedName>
</protein>
<reference evidence="2" key="1">
    <citation type="submission" date="2025-08" db="UniProtKB">
        <authorList>
            <consortium name="RefSeq"/>
        </authorList>
    </citation>
    <scope>IDENTIFICATION</scope>
</reference>
<dbReference type="InterPro" id="IPR028994">
    <property type="entry name" value="Integrin_alpha_N"/>
</dbReference>
<dbReference type="GO" id="GO:0032006">
    <property type="term" value="P:regulation of TOR signaling"/>
    <property type="evidence" value="ECO:0007669"/>
    <property type="project" value="TreeGrafter"/>
</dbReference>
<dbReference type="Pfam" id="PF15907">
    <property type="entry name" value="Itfg2"/>
    <property type="match status" value="1"/>
</dbReference>
<dbReference type="SUPFAM" id="SSF69318">
    <property type="entry name" value="Integrin alpha N-terminal domain"/>
    <property type="match status" value="2"/>
</dbReference>
<evidence type="ECO:0000313" key="1">
    <source>
        <dbReference type="Proteomes" id="UP000694845"/>
    </source>
</evidence>
<dbReference type="KEGG" id="aplc:110989309"/>
<proteinExistence type="predicted"/>
<dbReference type="CTD" id="55846"/>